<evidence type="ECO:0008006" key="4">
    <source>
        <dbReference type="Google" id="ProtNLM"/>
    </source>
</evidence>
<accession>A0A378U019</accession>
<feature type="transmembrane region" description="Helical" evidence="1">
    <location>
        <begin position="22"/>
        <end position="46"/>
    </location>
</feature>
<name>A0A378U019_NEIEL</name>
<organism evidence="2 3">
    <name type="scientific">Neisseria elongata</name>
    <dbReference type="NCBI Taxonomy" id="495"/>
    <lineage>
        <taxon>Bacteria</taxon>
        <taxon>Pseudomonadati</taxon>
        <taxon>Pseudomonadota</taxon>
        <taxon>Betaproteobacteria</taxon>
        <taxon>Neisseriales</taxon>
        <taxon>Neisseriaceae</taxon>
        <taxon>Neisseria</taxon>
    </lineage>
</organism>
<evidence type="ECO:0000313" key="3">
    <source>
        <dbReference type="Proteomes" id="UP000254927"/>
    </source>
</evidence>
<dbReference type="EMBL" id="UGQW01000002">
    <property type="protein sequence ID" value="STZ68506.1"/>
    <property type="molecule type" value="Genomic_DNA"/>
</dbReference>
<feature type="transmembrane region" description="Helical" evidence="1">
    <location>
        <begin position="141"/>
        <end position="167"/>
    </location>
</feature>
<keyword evidence="1" id="KW-1133">Transmembrane helix</keyword>
<evidence type="ECO:0000313" key="2">
    <source>
        <dbReference type="EMBL" id="STZ68506.1"/>
    </source>
</evidence>
<keyword evidence="1" id="KW-0812">Transmembrane</keyword>
<feature type="transmembrane region" description="Helical" evidence="1">
    <location>
        <begin position="53"/>
        <end position="76"/>
    </location>
</feature>
<dbReference type="Proteomes" id="UP000254927">
    <property type="component" value="Unassembled WGS sequence"/>
</dbReference>
<dbReference type="AlphaFoldDB" id="A0A378U019"/>
<protein>
    <recommendedName>
        <fullName evidence="4">Integral membrane protein</fullName>
    </recommendedName>
</protein>
<keyword evidence="1" id="KW-0472">Membrane</keyword>
<gene>
    <name evidence="2" type="ORF">NCTC10660_02026</name>
</gene>
<proteinExistence type="predicted"/>
<feature type="transmembrane region" description="Helical" evidence="1">
    <location>
        <begin position="187"/>
        <end position="208"/>
    </location>
</feature>
<feature type="transmembrane region" description="Helical" evidence="1">
    <location>
        <begin position="220"/>
        <end position="243"/>
    </location>
</feature>
<feature type="transmembrane region" description="Helical" evidence="1">
    <location>
        <begin position="108"/>
        <end position="129"/>
    </location>
</feature>
<evidence type="ECO:0000256" key="1">
    <source>
        <dbReference type="SAM" id="Phobius"/>
    </source>
</evidence>
<sequence length="254" mass="29056">MDHYYETVLLSEPARRPWYRGFFWFFDALGIIFGKPLAWLVIMLLMCIGEFGIVIFGHMLPFVLGFLLPLGLWFYIGIQCAADEQVDNGDSPRFAVFVESLLGRHNDFSLLLSCFVLFAVFLGVVLYGMQHKLPPIEYWSVGMRLVVFLALGAVLNIFWMGPLLVFLQGEEVWDALHLSVQTFARNILPYICFLLLQGVLVMGLNYLVEKFGLPVSLLKRYVLLAVLIALCQIVLALCAYAAYKDIWFEFEEVE</sequence>
<reference evidence="2 3" key="1">
    <citation type="submission" date="2018-06" db="EMBL/GenBank/DDBJ databases">
        <authorList>
            <consortium name="Pathogen Informatics"/>
            <person name="Doyle S."/>
        </authorList>
    </citation>
    <scope>NUCLEOTIDE SEQUENCE [LARGE SCALE GENOMIC DNA]</scope>
    <source>
        <strain evidence="2 3">NCTC10660</strain>
    </source>
</reference>